<dbReference type="Pfam" id="PF08713">
    <property type="entry name" value="DNA_alkylation"/>
    <property type="match status" value="1"/>
</dbReference>
<proteinExistence type="predicted"/>
<dbReference type="SUPFAM" id="SSF48371">
    <property type="entry name" value="ARM repeat"/>
    <property type="match status" value="1"/>
</dbReference>
<dbReference type="RefSeq" id="WP_316025994.1">
    <property type="nucleotide sequence ID" value="NZ_JAWDIO010000002.1"/>
</dbReference>
<name>A0ABU3SWI9_9ALTE</name>
<comment type="caution">
    <text evidence="1">The sequence shown here is derived from an EMBL/GenBank/DDBJ whole genome shotgun (WGS) entry which is preliminary data.</text>
</comment>
<keyword evidence="2" id="KW-1185">Reference proteome</keyword>
<dbReference type="EMBL" id="JAWDIO010000002">
    <property type="protein sequence ID" value="MDU0354390.1"/>
    <property type="molecule type" value="Genomic_DNA"/>
</dbReference>
<dbReference type="InterPro" id="IPR014825">
    <property type="entry name" value="DNA_alkylation"/>
</dbReference>
<dbReference type="PANTHER" id="PTHR34070">
    <property type="entry name" value="ARMADILLO-TYPE FOLD"/>
    <property type="match status" value="1"/>
</dbReference>
<organism evidence="1 2">
    <name type="scientific">Paraglaciecola aquimarina</name>
    <dbReference type="NCBI Taxonomy" id="1235557"/>
    <lineage>
        <taxon>Bacteria</taxon>
        <taxon>Pseudomonadati</taxon>
        <taxon>Pseudomonadota</taxon>
        <taxon>Gammaproteobacteria</taxon>
        <taxon>Alteromonadales</taxon>
        <taxon>Alteromonadaceae</taxon>
        <taxon>Paraglaciecola</taxon>
    </lineage>
</organism>
<evidence type="ECO:0000313" key="1">
    <source>
        <dbReference type="EMBL" id="MDU0354390.1"/>
    </source>
</evidence>
<dbReference type="CDD" id="cd06561">
    <property type="entry name" value="AlkD_like"/>
    <property type="match status" value="1"/>
</dbReference>
<protein>
    <submittedName>
        <fullName evidence="1">DNA alkylation repair protein</fullName>
    </submittedName>
</protein>
<evidence type="ECO:0000313" key="2">
    <source>
        <dbReference type="Proteomes" id="UP001247805"/>
    </source>
</evidence>
<dbReference type="Proteomes" id="UP001247805">
    <property type="component" value="Unassembled WGS sequence"/>
</dbReference>
<dbReference type="PANTHER" id="PTHR34070:SF1">
    <property type="entry name" value="DNA ALKYLATION REPAIR PROTEIN"/>
    <property type="match status" value="1"/>
</dbReference>
<dbReference type="InterPro" id="IPR016024">
    <property type="entry name" value="ARM-type_fold"/>
</dbReference>
<accession>A0ABU3SWI9</accession>
<gene>
    <name evidence="1" type="ORF">RS130_10995</name>
</gene>
<dbReference type="Gene3D" id="1.25.10.90">
    <property type="match status" value="1"/>
</dbReference>
<sequence>MATSAYIVQQLKRQLSAASTPEKAQSARRYFPRGIHCLGANALDIKHVIRQFHLDNPMLNPEQVLAISEALLRQAKYSEEVMVGYGLINKFVSKYYDDDLLFRFEYWLEHYANNWALVDDLCMKTLYKFLLARPHLIEHTKKWAYSNVSWCRRGSNVAWVKFIKRPMGKSVYYLDKNLVFNNCDVLIVDADEFVQKSVGWLLKVTAVYYPEDVVNYLQLNHQNMQKSTIRYALEKVAQPQRKRLLKEFK</sequence>
<reference evidence="1 2" key="1">
    <citation type="submission" date="2023-10" db="EMBL/GenBank/DDBJ databases">
        <title>Glaciecola aquimarina strain GGW-M5 nov., isolated from a coastal seawater.</title>
        <authorList>
            <person name="Bayburt H."/>
            <person name="Kim J.M."/>
            <person name="Choi B.J."/>
            <person name="Jeon C.O."/>
        </authorList>
    </citation>
    <scope>NUCLEOTIDE SEQUENCE [LARGE SCALE GENOMIC DNA]</scope>
    <source>
        <strain evidence="1 2">KCTC 32108</strain>
    </source>
</reference>